<geneLocation type="plasmid" evidence="1 2">
    <name>unnamed1</name>
</geneLocation>
<accession>A0ABY7XK66</accession>
<evidence type="ECO:0000313" key="2">
    <source>
        <dbReference type="Proteomes" id="UP001221519"/>
    </source>
</evidence>
<gene>
    <name evidence="1" type="ORF">PUW25_25535</name>
</gene>
<keyword evidence="1" id="KW-0614">Plasmid</keyword>
<name>A0ABY7XK66_9BACL</name>
<dbReference type="EMBL" id="CP118109">
    <property type="protein sequence ID" value="WDI05174.1"/>
    <property type="molecule type" value="Genomic_DNA"/>
</dbReference>
<dbReference type="RefSeq" id="WP_274338760.1">
    <property type="nucleotide sequence ID" value="NZ_CP118109.1"/>
</dbReference>
<proteinExistence type="predicted"/>
<reference evidence="1 2" key="1">
    <citation type="submission" date="2023-02" db="EMBL/GenBank/DDBJ databases">
        <title>Pathogen: clinical or host-associated sample.</title>
        <authorList>
            <person name="Hergert J."/>
            <person name="Casey R."/>
            <person name="Wagner J."/>
            <person name="Young E.L."/>
            <person name="Oakeson K.F."/>
        </authorList>
    </citation>
    <scope>NUCLEOTIDE SEQUENCE [LARGE SCALE GENOMIC DNA]</scope>
    <source>
        <strain evidence="1 2">2022CK-00829</strain>
        <plasmid evidence="1 2">unnamed1</plasmid>
    </source>
</reference>
<organism evidence="1 2">
    <name type="scientific">Paenibacillus urinalis</name>
    <dbReference type="NCBI Taxonomy" id="521520"/>
    <lineage>
        <taxon>Bacteria</taxon>
        <taxon>Bacillati</taxon>
        <taxon>Bacillota</taxon>
        <taxon>Bacilli</taxon>
        <taxon>Bacillales</taxon>
        <taxon>Paenibacillaceae</taxon>
        <taxon>Paenibacillus</taxon>
    </lineage>
</organism>
<evidence type="ECO:0000313" key="1">
    <source>
        <dbReference type="EMBL" id="WDI05174.1"/>
    </source>
</evidence>
<protein>
    <submittedName>
        <fullName evidence="1">Uncharacterized protein</fullName>
    </submittedName>
</protein>
<keyword evidence="2" id="KW-1185">Reference proteome</keyword>
<sequence length="79" mass="9301">MINQTKFTVNDVPLKTKKEAVRALCATANFNCLHIEELWCYKEVCELFSITPDDYWNDEAELDEEHLMHAGNDNWKPRI</sequence>
<dbReference type="Proteomes" id="UP001221519">
    <property type="component" value="Plasmid unnamed1"/>
</dbReference>